<evidence type="ECO:0000256" key="2">
    <source>
        <dbReference type="ARBA" id="ARBA00022630"/>
    </source>
</evidence>
<evidence type="ECO:0000256" key="5">
    <source>
        <dbReference type="ARBA" id="ARBA00023002"/>
    </source>
</evidence>
<name>A0A8T2Q1X1_CERRI</name>
<dbReference type="InterPro" id="IPR002189">
    <property type="entry name" value="CapZ_alpha"/>
</dbReference>
<keyword evidence="2" id="KW-0285">Flavoprotein</keyword>
<dbReference type="AlphaFoldDB" id="A0A8T2Q1X1"/>
<evidence type="ECO:0000256" key="4">
    <source>
        <dbReference type="ARBA" id="ARBA00022857"/>
    </source>
</evidence>
<keyword evidence="5" id="KW-0560">Oxidoreductase</keyword>
<evidence type="ECO:0000256" key="6">
    <source>
        <dbReference type="RuleBase" id="RU365077"/>
    </source>
</evidence>
<proteinExistence type="inferred from homology"/>
<dbReference type="Proteomes" id="UP000825935">
    <property type="component" value="Chromosome 38"/>
</dbReference>
<dbReference type="Pfam" id="PF13450">
    <property type="entry name" value="NAD_binding_8"/>
    <property type="match status" value="1"/>
</dbReference>
<comment type="subunit">
    <text evidence="6">Heterodimer of an alpha and a beta subunit.</text>
</comment>
<keyword evidence="3" id="KW-0274">FAD</keyword>
<dbReference type="EMBL" id="CM035443">
    <property type="protein sequence ID" value="KAH7277744.1"/>
    <property type="molecule type" value="Genomic_DNA"/>
</dbReference>
<dbReference type="PANTHER" id="PTHR48467">
    <property type="entry name" value="GLUTAMATE SYNTHASE 1 [NADH], CHLOROPLASTIC-LIKE"/>
    <property type="match status" value="1"/>
</dbReference>
<evidence type="ECO:0000256" key="1">
    <source>
        <dbReference type="ARBA" id="ARBA00001974"/>
    </source>
</evidence>
<keyword evidence="6" id="KW-0117">Actin capping</keyword>
<dbReference type="GO" id="GO:0008290">
    <property type="term" value="C:F-actin capping protein complex"/>
    <property type="evidence" value="ECO:0007669"/>
    <property type="project" value="UniProtKB-UniRule"/>
</dbReference>
<comment type="function">
    <text evidence="6">F-actin-capping proteins bind in a Ca(2+)-independent manner to the fast growing ends of actin filaments (barbed end) thereby blocking the exchange of subunits at these ends. Unlike other capping proteins (such as gelsolin and severin), these proteins do not sever actin filaments.</text>
</comment>
<protein>
    <recommendedName>
        <fullName evidence="6">F-actin-capping protein subunit alpha</fullName>
    </recommendedName>
</protein>
<organism evidence="7 8">
    <name type="scientific">Ceratopteris richardii</name>
    <name type="common">Triangle waterfern</name>
    <dbReference type="NCBI Taxonomy" id="49495"/>
    <lineage>
        <taxon>Eukaryota</taxon>
        <taxon>Viridiplantae</taxon>
        <taxon>Streptophyta</taxon>
        <taxon>Embryophyta</taxon>
        <taxon>Tracheophyta</taxon>
        <taxon>Polypodiopsida</taxon>
        <taxon>Polypodiidae</taxon>
        <taxon>Polypodiales</taxon>
        <taxon>Pteridineae</taxon>
        <taxon>Pteridaceae</taxon>
        <taxon>Parkerioideae</taxon>
        <taxon>Ceratopteris</taxon>
    </lineage>
</organism>
<evidence type="ECO:0000313" key="7">
    <source>
        <dbReference type="EMBL" id="KAH7277744.1"/>
    </source>
</evidence>
<dbReference type="Gene3D" id="3.50.50.60">
    <property type="entry name" value="FAD/NAD(P)-binding domain"/>
    <property type="match status" value="1"/>
</dbReference>
<evidence type="ECO:0000313" key="8">
    <source>
        <dbReference type="Proteomes" id="UP000825935"/>
    </source>
</evidence>
<dbReference type="SUPFAM" id="SSF90096">
    <property type="entry name" value="Subunits of heterodimeric actin filament capping protein Capz"/>
    <property type="match status" value="1"/>
</dbReference>
<dbReference type="PRINTS" id="PR00419">
    <property type="entry name" value="ADXRDTASE"/>
</dbReference>
<keyword evidence="6" id="KW-0009">Actin-binding</keyword>
<dbReference type="InterPro" id="IPR036188">
    <property type="entry name" value="FAD/NAD-bd_sf"/>
</dbReference>
<comment type="cofactor">
    <cofactor evidence="1">
        <name>FAD</name>
        <dbReference type="ChEBI" id="CHEBI:57692"/>
    </cofactor>
</comment>
<keyword evidence="4" id="KW-0521">NADP</keyword>
<dbReference type="OrthoDB" id="333024at2759"/>
<dbReference type="GO" id="GO:0016491">
    <property type="term" value="F:oxidoreductase activity"/>
    <property type="evidence" value="ECO:0007669"/>
    <property type="project" value="UniProtKB-KW"/>
</dbReference>
<dbReference type="GO" id="GO:0003779">
    <property type="term" value="F:actin binding"/>
    <property type="evidence" value="ECO:0007669"/>
    <property type="project" value="UniProtKB-KW"/>
</dbReference>
<dbReference type="Pfam" id="PF01267">
    <property type="entry name" value="F-actin_cap_A"/>
    <property type="match status" value="1"/>
</dbReference>
<dbReference type="GO" id="GO:0051016">
    <property type="term" value="P:barbed-end actin filament capping"/>
    <property type="evidence" value="ECO:0007669"/>
    <property type="project" value="UniProtKB-UniRule"/>
</dbReference>
<comment type="caution">
    <text evidence="7">The sequence shown here is derived from an EMBL/GenBank/DDBJ whole genome shotgun (WGS) entry which is preliminary data.</text>
</comment>
<dbReference type="InterPro" id="IPR055275">
    <property type="entry name" value="Ferredox_Rdtase"/>
</dbReference>
<evidence type="ECO:0000256" key="3">
    <source>
        <dbReference type="ARBA" id="ARBA00022827"/>
    </source>
</evidence>
<sequence length="335" mass="37317">MVLLNKRTGHSWRWRGVWSKVRLYHMVSSLKRLCVQQKWDVASQKSEGRRTTRYIRCWVGLFTGSKTISRVCSICRRDLHVCIVGSGPAGFYTADRLLKTSDEIKVDMLERLPSPFGLVRSGVAPDHPETKTVINQFTKIASSSRLFFFAYGAESDNHLGIEGEGLPGVFSAREFVWWYNGHPDCANLPIDLQSTDTAIVLGQGNVAIDVARILLRPFQELNATDIADHALESLKLSKIRKVYLVGRRGPAQIACTAKELSDEQKIALAKWFLLKSPPGEIQYVAKDLQGVLLNDNIYLAAAQAAFPVYNKEQMLSVEMSDGSGQVDLASTGHCM</sequence>
<gene>
    <name evidence="7" type="ORF">KP509_38G005100</name>
</gene>
<keyword evidence="8" id="KW-1185">Reference proteome</keyword>
<dbReference type="InterPro" id="IPR037282">
    <property type="entry name" value="CapZ_alpha/beta"/>
</dbReference>
<reference evidence="7" key="1">
    <citation type="submission" date="2021-08" db="EMBL/GenBank/DDBJ databases">
        <title>WGS assembly of Ceratopteris richardii.</title>
        <authorList>
            <person name="Marchant D.B."/>
            <person name="Chen G."/>
            <person name="Jenkins J."/>
            <person name="Shu S."/>
            <person name="Leebens-Mack J."/>
            <person name="Grimwood J."/>
            <person name="Schmutz J."/>
            <person name="Soltis P."/>
            <person name="Soltis D."/>
            <person name="Chen Z.-H."/>
        </authorList>
    </citation>
    <scope>NUCLEOTIDE SEQUENCE</scope>
    <source>
        <strain evidence="7">Whitten #5841</strain>
        <tissue evidence="7">Leaf</tissue>
    </source>
</reference>
<dbReference type="SUPFAM" id="SSF51971">
    <property type="entry name" value="Nucleotide-binding domain"/>
    <property type="match status" value="1"/>
</dbReference>
<comment type="similarity">
    <text evidence="6">Belongs to the F-actin-capping protein alpha subunit family.</text>
</comment>
<accession>A0A8T2Q1X1</accession>
<dbReference type="PANTHER" id="PTHR48467:SF1">
    <property type="entry name" value="GLUTAMATE SYNTHASE 1 [NADH], CHLOROPLASTIC-LIKE"/>
    <property type="match status" value="1"/>
</dbReference>